<evidence type="ECO:0000313" key="12">
    <source>
        <dbReference type="Proteomes" id="UP001501035"/>
    </source>
</evidence>
<dbReference type="InterPro" id="IPR006439">
    <property type="entry name" value="HAD-SF_hydro_IA"/>
</dbReference>
<comment type="catalytic activity">
    <reaction evidence="8">
        <text>beta-D-glucose 1-phosphate = beta-D-glucose 6-phosphate</text>
        <dbReference type="Rhea" id="RHEA:20113"/>
        <dbReference type="ChEBI" id="CHEBI:57684"/>
        <dbReference type="ChEBI" id="CHEBI:58247"/>
        <dbReference type="EC" id="5.4.2.6"/>
    </reaction>
</comment>
<evidence type="ECO:0000256" key="3">
    <source>
        <dbReference type="ARBA" id="ARBA00022553"/>
    </source>
</evidence>
<keyword evidence="11" id="KW-0378">Hydrolase</keyword>
<dbReference type="InterPro" id="IPR051600">
    <property type="entry name" value="Beta-PGM-like"/>
</dbReference>
<comment type="cofactor">
    <cofactor evidence="1">
        <name>Mg(2+)</name>
        <dbReference type="ChEBI" id="CHEBI:18420"/>
    </cofactor>
</comment>
<name>A0ABN3YE21_9ACTN</name>
<dbReference type="NCBIfam" id="TIGR01509">
    <property type="entry name" value="HAD-SF-IA-v3"/>
    <property type="match status" value="1"/>
</dbReference>
<evidence type="ECO:0000313" key="11">
    <source>
        <dbReference type="EMBL" id="GAA3022203.1"/>
    </source>
</evidence>
<evidence type="ECO:0000256" key="1">
    <source>
        <dbReference type="ARBA" id="ARBA00001946"/>
    </source>
</evidence>
<evidence type="ECO:0000256" key="2">
    <source>
        <dbReference type="ARBA" id="ARBA00006171"/>
    </source>
</evidence>
<comment type="similarity">
    <text evidence="2">Belongs to the HAD-like hydrolase superfamily. CbbY/CbbZ/Gph/YieH family.</text>
</comment>
<dbReference type="EC" id="5.4.2.6" evidence="9"/>
<dbReference type="Proteomes" id="UP001501035">
    <property type="component" value="Unassembled WGS sequence"/>
</dbReference>
<organism evidence="11 12">
    <name type="scientific">Gordonia defluvii</name>
    <dbReference type="NCBI Taxonomy" id="283718"/>
    <lineage>
        <taxon>Bacteria</taxon>
        <taxon>Bacillati</taxon>
        <taxon>Actinomycetota</taxon>
        <taxon>Actinomycetes</taxon>
        <taxon>Mycobacteriales</taxon>
        <taxon>Gordoniaceae</taxon>
        <taxon>Gordonia</taxon>
    </lineage>
</organism>
<dbReference type="SUPFAM" id="SSF56784">
    <property type="entry name" value="HAD-like"/>
    <property type="match status" value="1"/>
</dbReference>
<keyword evidence="4" id="KW-0479">Metal-binding</keyword>
<protein>
    <recommendedName>
        <fullName evidence="10">Beta-phosphoglucomutase</fullName>
        <ecNumber evidence="9">5.4.2.6</ecNumber>
    </recommendedName>
</protein>
<keyword evidence="12" id="KW-1185">Reference proteome</keyword>
<dbReference type="Gene3D" id="1.10.150.240">
    <property type="entry name" value="Putative phosphatase, domain 2"/>
    <property type="match status" value="1"/>
</dbReference>
<evidence type="ECO:0000256" key="7">
    <source>
        <dbReference type="ARBA" id="ARBA00023277"/>
    </source>
</evidence>
<keyword evidence="3" id="KW-0597">Phosphoprotein</keyword>
<evidence type="ECO:0000256" key="4">
    <source>
        <dbReference type="ARBA" id="ARBA00022723"/>
    </source>
</evidence>
<evidence type="ECO:0000256" key="6">
    <source>
        <dbReference type="ARBA" id="ARBA00023235"/>
    </source>
</evidence>
<dbReference type="SFLD" id="SFLDG01129">
    <property type="entry name" value="C1.5:_HAD__Beta-PGM__Phosphata"/>
    <property type="match status" value="1"/>
</dbReference>
<dbReference type="InterPro" id="IPR023214">
    <property type="entry name" value="HAD_sf"/>
</dbReference>
<keyword evidence="7" id="KW-0119">Carbohydrate metabolism</keyword>
<keyword evidence="5" id="KW-0460">Magnesium</keyword>
<dbReference type="InterPro" id="IPR010976">
    <property type="entry name" value="B-phosphoglucomutase_hydrolase"/>
</dbReference>
<evidence type="ECO:0000256" key="10">
    <source>
        <dbReference type="ARBA" id="ARBA00044991"/>
    </source>
</evidence>
<dbReference type="InterPro" id="IPR036412">
    <property type="entry name" value="HAD-like_sf"/>
</dbReference>
<evidence type="ECO:0000256" key="9">
    <source>
        <dbReference type="ARBA" id="ARBA00044968"/>
    </source>
</evidence>
<reference evidence="11 12" key="1">
    <citation type="journal article" date="2019" name="Int. J. Syst. Evol. Microbiol.">
        <title>The Global Catalogue of Microorganisms (GCM) 10K type strain sequencing project: providing services to taxonomists for standard genome sequencing and annotation.</title>
        <authorList>
            <consortium name="The Broad Institute Genomics Platform"/>
            <consortium name="The Broad Institute Genome Sequencing Center for Infectious Disease"/>
            <person name="Wu L."/>
            <person name="Ma J."/>
        </authorList>
    </citation>
    <scope>NUCLEOTIDE SEQUENCE [LARGE SCALE GENOMIC DNA]</scope>
    <source>
        <strain evidence="11 12">JCM 14234</strain>
    </source>
</reference>
<comment type="caution">
    <text evidence="11">The sequence shown here is derived from an EMBL/GenBank/DDBJ whole genome shotgun (WGS) entry which is preliminary data.</text>
</comment>
<evidence type="ECO:0000256" key="5">
    <source>
        <dbReference type="ARBA" id="ARBA00022842"/>
    </source>
</evidence>
<proteinExistence type="inferred from homology"/>
<dbReference type="RefSeq" id="WP_290706625.1">
    <property type="nucleotide sequence ID" value="NZ_BAAAVS010000001.1"/>
</dbReference>
<gene>
    <name evidence="11" type="ORF">GCM10010528_00310</name>
</gene>
<dbReference type="NCBIfam" id="TIGR02009">
    <property type="entry name" value="PGMB-YQAB-SF"/>
    <property type="match status" value="1"/>
</dbReference>
<keyword evidence="6" id="KW-0413">Isomerase</keyword>
<dbReference type="InterPro" id="IPR023198">
    <property type="entry name" value="PGP-like_dom2"/>
</dbReference>
<dbReference type="Gene3D" id="3.40.50.1000">
    <property type="entry name" value="HAD superfamily/HAD-like"/>
    <property type="match status" value="1"/>
</dbReference>
<dbReference type="EMBL" id="BAAAVS010000001">
    <property type="protein sequence ID" value="GAA3022203.1"/>
    <property type="molecule type" value="Genomic_DNA"/>
</dbReference>
<dbReference type="PANTHER" id="PTHR46193:SF18">
    <property type="entry name" value="HEXITOL PHOSPHATASE B"/>
    <property type="match status" value="1"/>
</dbReference>
<accession>A0ABN3YE21</accession>
<evidence type="ECO:0000256" key="8">
    <source>
        <dbReference type="ARBA" id="ARBA00044926"/>
    </source>
</evidence>
<dbReference type="GO" id="GO:0016787">
    <property type="term" value="F:hydrolase activity"/>
    <property type="evidence" value="ECO:0007669"/>
    <property type="project" value="UniProtKB-KW"/>
</dbReference>
<dbReference type="Pfam" id="PF00702">
    <property type="entry name" value="Hydrolase"/>
    <property type="match status" value="1"/>
</dbReference>
<sequence>MLGLPESVTVALFDLDGVLTDTASVHLTAWTEAFNNLLPDIVDDDGHTPAPFTESDYRAHVDGRPREDGINAFLAARRITVDPDTVAKLGQAKNRRFLAILDRDGVTPYPDAVAYLHAARDAGLGIAVVTSSRNGGPVLEAAGLTEFVAVRVDGNDIVERHLAGKPAPDSFLLGAELMGVGPAGAAVFEDAVSGVAAGSAGDFAAVIGVDRTTSETQPSPHAKDLAGAGATDVVTSLDRLRIGGQPEGAPQ</sequence>
<dbReference type="SFLD" id="SFLDS00003">
    <property type="entry name" value="Haloacid_Dehalogenase"/>
    <property type="match status" value="1"/>
</dbReference>
<dbReference type="PANTHER" id="PTHR46193">
    <property type="entry name" value="6-PHOSPHOGLUCONATE PHOSPHATASE"/>
    <property type="match status" value="1"/>
</dbReference>